<name>A0A369LAH9_9ACTN</name>
<organism evidence="3 4">
    <name type="scientific">Senegalimassilia anaerobia</name>
    <dbReference type="NCBI Taxonomy" id="1473216"/>
    <lineage>
        <taxon>Bacteria</taxon>
        <taxon>Bacillati</taxon>
        <taxon>Actinomycetota</taxon>
        <taxon>Coriobacteriia</taxon>
        <taxon>Coriobacteriales</taxon>
        <taxon>Coriobacteriaceae</taxon>
        <taxon>Senegalimassilia</taxon>
    </lineage>
</organism>
<keyword evidence="2" id="KW-0472">Membrane</keyword>
<dbReference type="EMBL" id="PPTP01000003">
    <property type="protein sequence ID" value="RDB56174.1"/>
    <property type="molecule type" value="Genomic_DNA"/>
</dbReference>
<feature type="compositionally biased region" description="Low complexity" evidence="1">
    <location>
        <begin position="60"/>
        <end position="69"/>
    </location>
</feature>
<evidence type="ECO:0000256" key="2">
    <source>
        <dbReference type="SAM" id="Phobius"/>
    </source>
</evidence>
<feature type="compositionally biased region" description="Low complexity" evidence="1">
    <location>
        <begin position="10"/>
        <end position="46"/>
    </location>
</feature>
<dbReference type="Proteomes" id="UP000253792">
    <property type="component" value="Unassembled WGS sequence"/>
</dbReference>
<keyword evidence="3" id="KW-0167">Capsid protein</keyword>
<feature type="transmembrane region" description="Helical" evidence="2">
    <location>
        <begin position="135"/>
        <end position="159"/>
    </location>
</feature>
<keyword evidence="4" id="KW-1185">Reference proteome</keyword>
<accession>A0A369LAH9</accession>
<keyword evidence="2" id="KW-1133">Transmembrane helix</keyword>
<dbReference type="RefSeq" id="WP_114620472.1">
    <property type="nucleotide sequence ID" value="NZ_CAUDTN010000004.1"/>
</dbReference>
<dbReference type="OrthoDB" id="3178014at2"/>
<reference evidence="3 4" key="1">
    <citation type="journal article" date="2018" name="Elife">
        <title>Discovery and characterization of a prevalent human gut bacterial enzyme sufficient for the inactivation of a family of plant toxins.</title>
        <authorList>
            <person name="Koppel N."/>
            <person name="Bisanz J.E."/>
            <person name="Pandelia M.E."/>
            <person name="Turnbaugh P.J."/>
            <person name="Balskus E.P."/>
        </authorList>
    </citation>
    <scope>NUCLEOTIDE SEQUENCE [LARGE SCALE GENOMIC DNA]</scope>
    <source>
        <strain evidence="4">anaerobia AP69FAA</strain>
    </source>
</reference>
<dbReference type="STRING" id="1034345.GCA_000236865_00480"/>
<feature type="region of interest" description="Disordered" evidence="1">
    <location>
        <begin position="1"/>
        <end position="69"/>
    </location>
</feature>
<sequence>MTEHNDNPTPQSEQPVSPQAPAQPAAQPQGSSAASQVPPAQPQSGSGASQVPPAQPQPEQPYAQAQQHQPYEQPMYAQPVYPPAPLVKLSGGMKFAWFVIGALVGIPGILLAWVCNADKYPQVKNDAVKFSAIGFAVWMLAGIILTVMVGGLLAAFVAACDPGYYGAYAGTW</sequence>
<gene>
    <name evidence="3" type="ORF">C1880_04640</name>
</gene>
<keyword evidence="2" id="KW-0812">Transmembrane</keyword>
<comment type="caution">
    <text evidence="3">The sequence shown here is derived from an EMBL/GenBank/DDBJ whole genome shotgun (WGS) entry which is preliminary data.</text>
</comment>
<dbReference type="AlphaFoldDB" id="A0A369LAH9"/>
<proteinExistence type="predicted"/>
<evidence type="ECO:0000313" key="4">
    <source>
        <dbReference type="Proteomes" id="UP000253792"/>
    </source>
</evidence>
<evidence type="ECO:0000313" key="3">
    <source>
        <dbReference type="EMBL" id="RDB56174.1"/>
    </source>
</evidence>
<keyword evidence="3" id="KW-0946">Virion</keyword>
<evidence type="ECO:0000256" key="1">
    <source>
        <dbReference type="SAM" id="MobiDB-lite"/>
    </source>
</evidence>
<protein>
    <submittedName>
        <fullName evidence="3">Spore coat protein SP96</fullName>
    </submittedName>
</protein>
<feature type="transmembrane region" description="Helical" evidence="2">
    <location>
        <begin position="95"/>
        <end position="114"/>
    </location>
</feature>